<sequence length="228" mass="24455">MRRIIASTFLSLDGVMQAPGGPEEDPSGGFAFGGWLAPFWDDTLGDAIGAIFEQPFDLLLGRRTYDIFAAYWPYVDVDPASPTFDEPNAGIAGAFNRATKYVATHRPASLGWENSRGLGEDVVATLRDLRKEDGPQLLIQGSSELVQTLLAAGLIDEITLFVFPVLLGRGKRLFGDGAVPGAFHLTSSRTSSTGGIVATYQRAGDVGTGSFAAETPSEAERERRSQLR</sequence>
<dbReference type="Pfam" id="PF01872">
    <property type="entry name" value="RibD_C"/>
    <property type="match status" value="1"/>
</dbReference>
<evidence type="ECO:0000259" key="2">
    <source>
        <dbReference type="Pfam" id="PF01872"/>
    </source>
</evidence>
<dbReference type="Gene3D" id="3.40.430.10">
    <property type="entry name" value="Dihydrofolate Reductase, subunit A"/>
    <property type="match status" value="1"/>
</dbReference>
<dbReference type="SUPFAM" id="SSF53597">
    <property type="entry name" value="Dihydrofolate reductase-like"/>
    <property type="match status" value="1"/>
</dbReference>
<name>A0A5B8L5G2_9HYPH</name>
<dbReference type="InterPro" id="IPR050765">
    <property type="entry name" value="Riboflavin_Biosynth_HTPR"/>
</dbReference>
<dbReference type="InterPro" id="IPR024072">
    <property type="entry name" value="DHFR-like_dom_sf"/>
</dbReference>
<dbReference type="GO" id="GO:0009231">
    <property type="term" value="P:riboflavin biosynthetic process"/>
    <property type="evidence" value="ECO:0007669"/>
    <property type="project" value="InterPro"/>
</dbReference>
<dbReference type="PANTHER" id="PTHR38011">
    <property type="entry name" value="DIHYDROFOLATE REDUCTASE FAMILY PROTEIN (AFU_ORTHOLOGUE AFUA_8G06820)"/>
    <property type="match status" value="1"/>
</dbReference>
<dbReference type="GO" id="GO:0008703">
    <property type="term" value="F:5-amino-6-(5-phosphoribosylamino)uracil reductase activity"/>
    <property type="evidence" value="ECO:0007669"/>
    <property type="project" value="InterPro"/>
</dbReference>
<dbReference type="InterPro" id="IPR002734">
    <property type="entry name" value="RibDG_C"/>
</dbReference>
<evidence type="ECO:0000313" key="4">
    <source>
        <dbReference type="Proteomes" id="UP000321389"/>
    </source>
</evidence>
<feature type="region of interest" description="Disordered" evidence="1">
    <location>
        <begin position="207"/>
        <end position="228"/>
    </location>
</feature>
<gene>
    <name evidence="3" type="ORF">FQ775_23265</name>
</gene>
<keyword evidence="4" id="KW-1185">Reference proteome</keyword>
<dbReference type="OrthoDB" id="7342392at2"/>
<dbReference type="Proteomes" id="UP000321389">
    <property type="component" value="Chromosome"/>
</dbReference>
<dbReference type="KEGG" id="niy:FQ775_23265"/>
<feature type="compositionally biased region" description="Basic and acidic residues" evidence="1">
    <location>
        <begin position="218"/>
        <end position="228"/>
    </location>
</feature>
<accession>A0A5B8L5G2</accession>
<dbReference type="EMBL" id="CP042301">
    <property type="protein sequence ID" value="QDZ03049.1"/>
    <property type="molecule type" value="Genomic_DNA"/>
</dbReference>
<feature type="domain" description="Bacterial bifunctional deaminase-reductase C-terminal" evidence="2">
    <location>
        <begin position="4"/>
        <end position="194"/>
    </location>
</feature>
<organism evidence="3 4">
    <name type="scientific">Nitratireductor mangrovi</name>
    <dbReference type="NCBI Taxonomy" id="2599600"/>
    <lineage>
        <taxon>Bacteria</taxon>
        <taxon>Pseudomonadati</taxon>
        <taxon>Pseudomonadota</taxon>
        <taxon>Alphaproteobacteria</taxon>
        <taxon>Hyphomicrobiales</taxon>
        <taxon>Phyllobacteriaceae</taxon>
        <taxon>Nitratireductor</taxon>
    </lineage>
</organism>
<evidence type="ECO:0000313" key="3">
    <source>
        <dbReference type="EMBL" id="QDZ03049.1"/>
    </source>
</evidence>
<dbReference type="PANTHER" id="PTHR38011:SF2">
    <property type="entry name" value="BIFUNCTIONAL DEAMINASE-REDUCTASE DOMAIN PROTEIN"/>
    <property type="match status" value="1"/>
</dbReference>
<dbReference type="AlphaFoldDB" id="A0A5B8L5G2"/>
<proteinExistence type="predicted"/>
<reference evidence="3" key="1">
    <citation type="submission" date="2020-04" db="EMBL/GenBank/DDBJ databases">
        <title>Nitratireductor sp. nov. isolated from mangrove soil.</title>
        <authorList>
            <person name="Ye Y."/>
        </authorList>
    </citation>
    <scope>NUCLEOTIDE SEQUENCE</scope>
    <source>
        <strain evidence="3">SY7</strain>
    </source>
</reference>
<evidence type="ECO:0000256" key="1">
    <source>
        <dbReference type="SAM" id="MobiDB-lite"/>
    </source>
</evidence>
<protein>
    <submittedName>
        <fullName evidence="3">Dihydrofolate reductase</fullName>
    </submittedName>
</protein>
<dbReference type="RefSeq" id="WP_146301682.1">
    <property type="nucleotide sequence ID" value="NZ_CP042301.2"/>
</dbReference>